<feature type="region of interest" description="Disordered" evidence="1">
    <location>
        <begin position="1"/>
        <end position="114"/>
    </location>
</feature>
<gene>
    <name evidence="2" type="ORF">O181_076769</name>
</gene>
<sequence>MPIISEPELEPSMSNSNRYESHSEDSNRHLYEPLQEISNSVKGKGLGNVSKNPSRSDELLEHPEKGPQKGENSDILQWMESTIIQTSNKKDKEVPFQKREARKKEFPVASTSNS</sequence>
<feature type="compositionally biased region" description="Basic and acidic residues" evidence="1">
    <location>
        <begin position="54"/>
        <end position="72"/>
    </location>
</feature>
<name>A0A9Q3IFQ3_9BASI</name>
<dbReference type="AlphaFoldDB" id="A0A9Q3IFQ3"/>
<dbReference type="Proteomes" id="UP000765509">
    <property type="component" value="Unassembled WGS sequence"/>
</dbReference>
<evidence type="ECO:0000313" key="2">
    <source>
        <dbReference type="EMBL" id="MBW0537054.1"/>
    </source>
</evidence>
<feature type="compositionally biased region" description="Basic and acidic residues" evidence="1">
    <location>
        <begin position="88"/>
        <end position="106"/>
    </location>
</feature>
<organism evidence="2 3">
    <name type="scientific">Austropuccinia psidii MF-1</name>
    <dbReference type="NCBI Taxonomy" id="1389203"/>
    <lineage>
        <taxon>Eukaryota</taxon>
        <taxon>Fungi</taxon>
        <taxon>Dikarya</taxon>
        <taxon>Basidiomycota</taxon>
        <taxon>Pucciniomycotina</taxon>
        <taxon>Pucciniomycetes</taxon>
        <taxon>Pucciniales</taxon>
        <taxon>Sphaerophragmiaceae</taxon>
        <taxon>Austropuccinia</taxon>
    </lineage>
</organism>
<evidence type="ECO:0000313" key="3">
    <source>
        <dbReference type="Proteomes" id="UP000765509"/>
    </source>
</evidence>
<accession>A0A9Q3IFQ3</accession>
<feature type="compositionally biased region" description="Basic and acidic residues" evidence="1">
    <location>
        <begin position="19"/>
        <end position="31"/>
    </location>
</feature>
<dbReference type="EMBL" id="AVOT02041691">
    <property type="protein sequence ID" value="MBW0537054.1"/>
    <property type="molecule type" value="Genomic_DNA"/>
</dbReference>
<reference evidence="2" key="1">
    <citation type="submission" date="2021-03" db="EMBL/GenBank/DDBJ databases">
        <title>Draft genome sequence of rust myrtle Austropuccinia psidii MF-1, a brazilian biotype.</title>
        <authorList>
            <person name="Quecine M.C."/>
            <person name="Pachon D.M.R."/>
            <person name="Bonatelli M.L."/>
            <person name="Correr F.H."/>
            <person name="Franceschini L.M."/>
            <person name="Leite T.F."/>
            <person name="Margarido G.R.A."/>
            <person name="Almeida C.A."/>
            <person name="Ferrarezi J.A."/>
            <person name="Labate C.A."/>
        </authorList>
    </citation>
    <scope>NUCLEOTIDE SEQUENCE</scope>
    <source>
        <strain evidence="2">MF-1</strain>
    </source>
</reference>
<protein>
    <submittedName>
        <fullName evidence="2">Uncharacterized protein</fullName>
    </submittedName>
</protein>
<comment type="caution">
    <text evidence="2">The sequence shown here is derived from an EMBL/GenBank/DDBJ whole genome shotgun (WGS) entry which is preliminary data.</text>
</comment>
<evidence type="ECO:0000256" key="1">
    <source>
        <dbReference type="SAM" id="MobiDB-lite"/>
    </source>
</evidence>
<keyword evidence="3" id="KW-1185">Reference proteome</keyword>
<proteinExistence type="predicted"/>